<feature type="transmembrane region" description="Helical" evidence="9">
    <location>
        <begin position="129"/>
        <end position="149"/>
    </location>
</feature>
<gene>
    <name evidence="11" type="primary">LOC116303846</name>
</gene>
<dbReference type="GeneID" id="116303846"/>
<dbReference type="PIRSF" id="PIRSF007991">
    <property type="entry name" value="Strabismus"/>
    <property type="match status" value="1"/>
</dbReference>
<evidence type="ECO:0000313" key="10">
    <source>
        <dbReference type="Proteomes" id="UP000515163"/>
    </source>
</evidence>
<dbReference type="Proteomes" id="UP000515163">
    <property type="component" value="Unplaced"/>
</dbReference>
<feature type="transmembrane region" description="Helical" evidence="9">
    <location>
        <begin position="161"/>
        <end position="180"/>
    </location>
</feature>
<dbReference type="KEGG" id="aten:116303846"/>
<dbReference type="FunCoup" id="A0A6P8IQU1">
    <property type="interactions" value="1271"/>
</dbReference>
<keyword evidence="5 7" id="KW-0472">Membrane</keyword>
<comment type="similarity">
    <text evidence="6 7">Belongs to the Vang family.</text>
</comment>
<keyword evidence="4 9" id="KW-1133">Transmembrane helix</keyword>
<dbReference type="Pfam" id="PF06638">
    <property type="entry name" value="Strabismus"/>
    <property type="match status" value="1"/>
</dbReference>
<keyword evidence="10" id="KW-1185">Reference proteome</keyword>
<dbReference type="InParanoid" id="A0A6P8IQU1"/>
<feature type="transmembrane region" description="Helical" evidence="9">
    <location>
        <begin position="200"/>
        <end position="221"/>
    </location>
</feature>
<dbReference type="RefSeq" id="XP_031569314.1">
    <property type="nucleotide sequence ID" value="XM_031713454.1"/>
</dbReference>
<comment type="subcellular location">
    <subcellularLocation>
        <location evidence="1">Cell membrane</location>
        <topology evidence="1">Multi-pass membrane protein</topology>
    </subcellularLocation>
</comment>
<evidence type="ECO:0000256" key="3">
    <source>
        <dbReference type="ARBA" id="ARBA00022692"/>
    </source>
</evidence>
<reference evidence="11" key="1">
    <citation type="submission" date="2025-08" db="UniProtKB">
        <authorList>
            <consortium name="RefSeq"/>
        </authorList>
    </citation>
    <scope>IDENTIFICATION</scope>
    <source>
        <tissue evidence="11">Tentacle</tissue>
    </source>
</reference>
<name>A0A6P8IQU1_ACTTE</name>
<evidence type="ECO:0000256" key="5">
    <source>
        <dbReference type="ARBA" id="ARBA00023136"/>
    </source>
</evidence>
<dbReference type="GO" id="GO:0005886">
    <property type="term" value="C:plasma membrane"/>
    <property type="evidence" value="ECO:0007669"/>
    <property type="project" value="UniProtKB-SubCell"/>
</dbReference>
<organism evidence="10 11">
    <name type="scientific">Actinia tenebrosa</name>
    <name type="common">Australian red waratah sea anemone</name>
    <dbReference type="NCBI Taxonomy" id="6105"/>
    <lineage>
        <taxon>Eukaryota</taxon>
        <taxon>Metazoa</taxon>
        <taxon>Cnidaria</taxon>
        <taxon>Anthozoa</taxon>
        <taxon>Hexacorallia</taxon>
        <taxon>Actiniaria</taxon>
        <taxon>Actiniidae</taxon>
        <taxon>Actinia</taxon>
    </lineage>
</organism>
<evidence type="ECO:0000256" key="9">
    <source>
        <dbReference type="SAM" id="Phobius"/>
    </source>
</evidence>
<feature type="transmembrane region" description="Helical" evidence="9">
    <location>
        <begin position="92"/>
        <end position="117"/>
    </location>
</feature>
<dbReference type="PANTHER" id="PTHR20886">
    <property type="entry name" value="VANG-LIKE PROTEIN"/>
    <property type="match status" value="1"/>
</dbReference>
<accession>A0A6P8IQU1</accession>
<proteinExistence type="inferred from homology"/>
<evidence type="ECO:0000256" key="8">
    <source>
        <dbReference type="SAM" id="MobiDB-lite"/>
    </source>
</evidence>
<evidence type="ECO:0000256" key="4">
    <source>
        <dbReference type="ARBA" id="ARBA00022989"/>
    </source>
</evidence>
<dbReference type="InterPro" id="IPR009539">
    <property type="entry name" value="VANGL"/>
</dbReference>
<sequence length="502" mass="57974">MPRDHYRKAPDRDHYSQNHKTDRREHETNGSQELDEGVIEVQVIPQDDNWGETATTITETATSIVTLSEEDISELGKEKKRFSFASCLNIKLIPAGILSLLLIISPILFIVLPAVLWKPLMCGIECDGMFLSLAVKEIVLIVGIWALYFRKTRVRMPRVNVLRVGIMTLVFLVLVCYWLFYALRVIANKNDLNLANIIHFSSTLLDTLLFLHYLSVVVLWLRHSEPVYNLKVIRSTDGVSQFYKVGTMSIQRTAIFVLEQYYKDFPEYNPYMMSVPARAATKQFSTLKFYDIDGKLTDNSKINPRTRAIITSSSQGRRNPGRNDRFYEEAEFERKVKRRKARLMAACDEAFGHVRRVQLDRGPTVPMDPEETAQSLFPSFARPLQKYLRTVKQHHRHNMDAILKHLSHCLAFDMSPKAFLERYLSEQPCIEYISSRDTQEWSLVCEEQVTSGLSNSTVFQLKNEQLSLVVTVNDIPYFDLSEEEFDFENNKFVLKLNSETSV</sequence>
<protein>
    <recommendedName>
        <fullName evidence="7">Vang-like protein</fullName>
    </recommendedName>
</protein>
<dbReference type="AlphaFoldDB" id="A0A6P8IQU1"/>
<evidence type="ECO:0000313" key="11">
    <source>
        <dbReference type="RefSeq" id="XP_031569314.1"/>
    </source>
</evidence>
<evidence type="ECO:0000256" key="6">
    <source>
        <dbReference type="ARBA" id="ARBA00025718"/>
    </source>
</evidence>
<feature type="region of interest" description="Disordered" evidence="8">
    <location>
        <begin position="1"/>
        <end position="32"/>
    </location>
</feature>
<feature type="compositionally biased region" description="Basic and acidic residues" evidence="8">
    <location>
        <begin position="1"/>
        <end position="28"/>
    </location>
</feature>
<dbReference type="OrthoDB" id="8887313at2759"/>
<keyword evidence="3 9" id="KW-0812">Transmembrane</keyword>
<evidence type="ECO:0000256" key="1">
    <source>
        <dbReference type="ARBA" id="ARBA00004651"/>
    </source>
</evidence>
<evidence type="ECO:0000256" key="2">
    <source>
        <dbReference type="ARBA" id="ARBA00022475"/>
    </source>
</evidence>
<keyword evidence="2 7" id="KW-1003">Cell membrane</keyword>
<evidence type="ECO:0000256" key="7">
    <source>
        <dbReference type="PIRNR" id="PIRNR007991"/>
    </source>
</evidence>